<proteinExistence type="predicted"/>
<evidence type="ECO:0000256" key="1">
    <source>
        <dbReference type="ARBA" id="ARBA00004479"/>
    </source>
</evidence>
<dbReference type="PANTHER" id="PTHR48063">
    <property type="entry name" value="LRR RECEPTOR-LIKE KINASE"/>
    <property type="match status" value="1"/>
</dbReference>
<protein>
    <submittedName>
        <fullName evidence="8">Uncharacterized protein</fullName>
    </submittedName>
</protein>
<reference evidence="8 9" key="1">
    <citation type="submission" date="2024-12" db="EMBL/GenBank/DDBJ databases">
        <title>The unique morphological basis and parallel evolutionary history of personate flowers in Penstemon.</title>
        <authorList>
            <person name="Depatie T.H."/>
            <person name="Wessinger C.A."/>
        </authorList>
    </citation>
    <scope>NUCLEOTIDE SEQUENCE [LARGE SCALE GENOMIC DNA]</scope>
    <source>
        <strain evidence="8">WTNN_2</strain>
        <tissue evidence="8">Leaf</tissue>
    </source>
</reference>
<dbReference type="InterPro" id="IPR001611">
    <property type="entry name" value="Leu-rich_rpt"/>
</dbReference>
<keyword evidence="3" id="KW-0732">Signal</keyword>
<keyword evidence="6" id="KW-0325">Glycoprotein</keyword>
<sequence>MNLSGPLENKLQFLDLRGNQITGPLPNISRFSFLKELKLGTNQLNGEILQGSLKLPNLRVLDLSSNKITGQVPDLSFSSFLKELYLDRNLFNGSLTKSIGSLSKLEVFVLQLSHLGVMDLAYNDLSGRIPFGGQLQTFDESVYEGNIGLCGEPVKKICPGDEIRPDPKITNGLNDLEVEDDGFITEGFYISMGIGFATGFWGILGTILLNKSFRYAVFNFGSGVQDYVCLKVELGKTRLRRRVQNP</sequence>
<gene>
    <name evidence="8" type="ORF">ACJIZ3_009059</name>
</gene>
<dbReference type="Gene3D" id="3.80.10.10">
    <property type="entry name" value="Ribonuclease Inhibitor"/>
    <property type="match status" value="1"/>
</dbReference>
<dbReference type="AlphaFoldDB" id="A0ABD3TCM6"/>
<keyword evidence="4 7" id="KW-1133">Transmembrane helix</keyword>
<dbReference type="EMBL" id="JBJXBP010000004">
    <property type="protein sequence ID" value="KAL3834323.1"/>
    <property type="molecule type" value="Genomic_DNA"/>
</dbReference>
<keyword evidence="9" id="KW-1185">Reference proteome</keyword>
<dbReference type="SUPFAM" id="SSF52058">
    <property type="entry name" value="L domain-like"/>
    <property type="match status" value="1"/>
</dbReference>
<accession>A0ABD3TCM6</accession>
<dbReference type="PRINTS" id="PR00019">
    <property type="entry name" value="LEURICHRPT"/>
</dbReference>
<name>A0ABD3TCM6_9LAMI</name>
<evidence type="ECO:0000256" key="3">
    <source>
        <dbReference type="ARBA" id="ARBA00022729"/>
    </source>
</evidence>
<dbReference type="InterPro" id="IPR046956">
    <property type="entry name" value="RLP23-like"/>
</dbReference>
<evidence type="ECO:0000256" key="2">
    <source>
        <dbReference type="ARBA" id="ARBA00022692"/>
    </source>
</evidence>
<dbReference type="PANTHER" id="PTHR48063:SF101">
    <property type="entry name" value="LRR RECEPTOR-LIKE SERINE_THREONINE-PROTEIN KINASE FLS2"/>
    <property type="match status" value="1"/>
</dbReference>
<organism evidence="8 9">
    <name type="scientific">Penstemon smallii</name>
    <dbReference type="NCBI Taxonomy" id="265156"/>
    <lineage>
        <taxon>Eukaryota</taxon>
        <taxon>Viridiplantae</taxon>
        <taxon>Streptophyta</taxon>
        <taxon>Embryophyta</taxon>
        <taxon>Tracheophyta</taxon>
        <taxon>Spermatophyta</taxon>
        <taxon>Magnoliopsida</taxon>
        <taxon>eudicotyledons</taxon>
        <taxon>Gunneridae</taxon>
        <taxon>Pentapetalae</taxon>
        <taxon>asterids</taxon>
        <taxon>lamiids</taxon>
        <taxon>Lamiales</taxon>
        <taxon>Plantaginaceae</taxon>
        <taxon>Cheloneae</taxon>
        <taxon>Penstemon</taxon>
    </lineage>
</organism>
<dbReference type="PROSITE" id="PS51450">
    <property type="entry name" value="LRR"/>
    <property type="match status" value="1"/>
</dbReference>
<feature type="transmembrane region" description="Helical" evidence="7">
    <location>
        <begin position="188"/>
        <end position="209"/>
    </location>
</feature>
<keyword evidence="2 7" id="KW-0812">Transmembrane</keyword>
<evidence type="ECO:0000256" key="7">
    <source>
        <dbReference type="SAM" id="Phobius"/>
    </source>
</evidence>
<keyword evidence="5 7" id="KW-0472">Membrane</keyword>
<comment type="caution">
    <text evidence="8">The sequence shown here is derived from an EMBL/GenBank/DDBJ whole genome shotgun (WGS) entry which is preliminary data.</text>
</comment>
<dbReference type="Proteomes" id="UP001634393">
    <property type="component" value="Unassembled WGS sequence"/>
</dbReference>
<evidence type="ECO:0000313" key="9">
    <source>
        <dbReference type="Proteomes" id="UP001634393"/>
    </source>
</evidence>
<evidence type="ECO:0000256" key="5">
    <source>
        <dbReference type="ARBA" id="ARBA00023136"/>
    </source>
</evidence>
<dbReference type="Pfam" id="PF00560">
    <property type="entry name" value="LRR_1"/>
    <property type="match status" value="2"/>
</dbReference>
<evidence type="ECO:0000313" key="8">
    <source>
        <dbReference type="EMBL" id="KAL3834323.1"/>
    </source>
</evidence>
<dbReference type="InterPro" id="IPR032675">
    <property type="entry name" value="LRR_dom_sf"/>
</dbReference>
<dbReference type="GO" id="GO:0016020">
    <property type="term" value="C:membrane"/>
    <property type="evidence" value="ECO:0007669"/>
    <property type="project" value="UniProtKB-SubCell"/>
</dbReference>
<comment type="subcellular location">
    <subcellularLocation>
        <location evidence="1">Membrane</location>
        <topology evidence="1">Single-pass type I membrane protein</topology>
    </subcellularLocation>
</comment>
<evidence type="ECO:0000256" key="6">
    <source>
        <dbReference type="ARBA" id="ARBA00023180"/>
    </source>
</evidence>
<evidence type="ECO:0000256" key="4">
    <source>
        <dbReference type="ARBA" id="ARBA00022989"/>
    </source>
</evidence>